<sequence>MSNEVKTEIMHAFSEGVRFLTPTGWKVLCDGHGDARLTGGVWMYKGDKEEAHRMQQERWKEIKARSDRYYSQCWV</sequence>
<dbReference type="EMBL" id="CP002159">
    <property type="protein sequence ID" value="ADL54994.1"/>
    <property type="molecule type" value="Genomic_DNA"/>
</dbReference>
<proteinExistence type="predicted"/>
<name>D9SEP7_GALCS</name>
<organism evidence="1 2">
    <name type="scientific">Gallionella capsiferriformans (strain ES-2)</name>
    <name type="common">Gallionella ferruginea capsiferriformans (strain ES-2)</name>
    <dbReference type="NCBI Taxonomy" id="395494"/>
    <lineage>
        <taxon>Bacteria</taxon>
        <taxon>Pseudomonadati</taxon>
        <taxon>Pseudomonadota</taxon>
        <taxon>Betaproteobacteria</taxon>
        <taxon>Nitrosomonadales</taxon>
        <taxon>Gallionellaceae</taxon>
        <taxon>Gallionella</taxon>
    </lineage>
</organism>
<dbReference type="HOGENOM" id="CLU_2665837_0_0_4"/>
<keyword evidence="2" id="KW-1185">Reference proteome</keyword>
<protein>
    <submittedName>
        <fullName evidence="1">Beta-xylosidase</fullName>
    </submittedName>
</protein>
<reference evidence="1 2" key="1">
    <citation type="submission" date="2010-08" db="EMBL/GenBank/DDBJ databases">
        <title>Complete sequence of Gallionella capsiferriformans ES-2.</title>
        <authorList>
            <consortium name="US DOE Joint Genome Institute"/>
            <person name="Lucas S."/>
            <person name="Copeland A."/>
            <person name="Lapidus A."/>
            <person name="Cheng J.-F."/>
            <person name="Bruce D."/>
            <person name="Goodwin L."/>
            <person name="Pitluck S."/>
            <person name="Chertkov O."/>
            <person name="Davenport K.W."/>
            <person name="Detter J.C."/>
            <person name="Han C."/>
            <person name="Tapia R."/>
            <person name="Land M."/>
            <person name="Hauser L."/>
            <person name="Chang Y.-J."/>
            <person name="Jeffries C."/>
            <person name="Kyrpides N."/>
            <person name="Ivanova N."/>
            <person name="Mikhailova N."/>
            <person name="Shelobolina E.S."/>
            <person name="Picardal F."/>
            <person name="Roden E."/>
            <person name="Emerson D."/>
            <person name="Woyke T."/>
        </authorList>
    </citation>
    <scope>NUCLEOTIDE SEQUENCE [LARGE SCALE GENOMIC DNA]</scope>
    <source>
        <strain evidence="1 2">ES-2</strain>
    </source>
</reference>
<dbReference type="RefSeq" id="WP_013292934.1">
    <property type="nucleotide sequence ID" value="NC_014394.1"/>
</dbReference>
<gene>
    <name evidence="1" type="ordered locus">Galf_0963</name>
</gene>
<evidence type="ECO:0000313" key="2">
    <source>
        <dbReference type="Proteomes" id="UP000001235"/>
    </source>
</evidence>
<accession>D9SEP7</accession>
<dbReference type="KEGG" id="gca:Galf_0963"/>
<dbReference type="AlphaFoldDB" id="D9SEP7"/>
<dbReference type="STRING" id="395494.Galf_0963"/>
<evidence type="ECO:0000313" key="1">
    <source>
        <dbReference type="EMBL" id="ADL54994.1"/>
    </source>
</evidence>
<dbReference type="Proteomes" id="UP000001235">
    <property type="component" value="Chromosome"/>
</dbReference>